<evidence type="ECO:0000313" key="2">
    <source>
        <dbReference type="Proteomes" id="UP000038045"/>
    </source>
</evidence>
<protein>
    <submittedName>
        <fullName evidence="3">MARVEL domain-containing protein</fullName>
    </submittedName>
</protein>
<accession>A0A0N5A6A2</accession>
<evidence type="ECO:0000256" key="1">
    <source>
        <dbReference type="SAM" id="Phobius"/>
    </source>
</evidence>
<keyword evidence="1" id="KW-1133">Transmembrane helix</keyword>
<feature type="transmembrane region" description="Helical" evidence="1">
    <location>
        <begin position="243"/>
        <end position="267"/>
    </location>
</feature>
<name>A0A0N5A6A2_PARTI</name>
<keyword evidence="1" id="KW-0472">Membrane</keyword>
<reference evidence="3" key="1">
    <citation type="submission" date="2017-02" db="UniProtKB">
        <authorList>
            <consortium name="WormBaseParasite"/>
        </authorList>
    </citation>
    <scope>IDENTIFICATION</scope>
</reference>
<feature type="transmembrane region" description="Helical" evidence="1">
    <location>
        <begin position="182"/>
        <end position="201"/>
    </location>
</feature>
<dbReference type="Proteomes" id="UP000038045">
    <property type="component" value="Unplaced"/>
</dbReference>
<organism evidence="2 3">
    <name type="scientific">Parastrongyloides trichosuri</name>
    <name type="common">Possum-specific nematode worm</name>
    <dbReference type="NCBI Taxonomy" id="131310"/>
    <lineage>
        <taxon>Eukaryota</taxon>
        <taxon>Metazoa</taxon>
        <taxon>Ecdysozoa</taxon>
        <taxon>Nematoda</taxon>
        <taxon>Chromadorea</taxon>
        <taxon>Rhabditida</taxon>
        <taxon>Tylenchina</taxon>
        <taxon>Panagrolaimomorpha</taxon>
        <taxon>Strongyloidoidea</taxon>
        <taxon>Strongyloididae</taxon>
        <taxon>Parastrongyloides</taxon>
    </lineage>
</organism>
<dbReference type="WBParaSite" id="PTRK_0001744900.1">
    <property type="protein sequence ID" value="PTRK_0001744900.1"/>
    <property type="gene ID" value="PTRK_0001744900"/>
</dbReference>
<keyword evidence="1" id="KW-0812">Transmembrane</keyword>
<feature type="transmembrane region" description="Helical" evidence="1">
    <location>
        <begin position="143"/>
        <end position="161"/>
    </location>
</feature>
<proteinExistence type="predicted"/>
<keyword evidence="2" id="KW-1185">Reference proteome</keyword>
<evidence type="ECO:0000313" key="3">
    <source>
        <dbReference type="WBParaSite" id="PTRK_0001744900.1"/>
    </source>
</evidence>
<dbReference type="AlphaFoldDB" id="A0A0N5A6A2"/>
<sequence length="297" mass="34167">MREENERSLTRYDVRTLEPLPRVRILPRAYLNREPYGYPPSRPETINNEHRENGYHHSTFTQSIEEEKVTIPVEQTTLGNMISAENALKGKKKIREGNISTCRFFFLFQKYPALVAVIVSLLLNYGYRYDVNVKYLIEERVQIIMAFANGLLILVGPLYGIQNHNYSFKRVKFLSITKFFHLLLTTTAAVVQLVYSVLSYIKLNNNQNDSNWQSIYGQCDIKMNLDSSLHCYTIHDRIICSCILMGSAIAIIVLGLFSIASLLTAYINHDDEVKRLKKNQAKSISAYTNQTAFESTM</sequence>
<feature type="transmembrane region" description="Helical" evidence="1">
    <location>
        <begin position="101"/>
        <end position="123"/>
    </location>
</feature>